<dbReference type="Pfam" id="PF00787">
    <property type="entry name" value="PX"/>
    <property type="match status" value="1"/>
</dbReference>
<proteinExistence type="inferred from homology"/>
<dbReference type="Proteomes" id="UP000242525">
    <property type="component" value="Unassembled WGS sequence"/>
</dbReference>
<dbReference type="Gene3D" id="3.30.1520.10">
    <property type="entry name" value="Phox-like domain"/>
    <property type="match status" value="1"/>
</dbReference>
<dbReference type="GO" id="GO:0061709">
    <property type="term" value="P:reticulophagy"/>
    <property type="evidence" value="ECO:0007669"/>
    <property type="project" value="TreeGrafter"/>
</dbReference>
<dbReference type="GO" id="GO:0035091">
    <property type="term" value="F:phosphatidylinositol binding"/>
    <property type="evidence" value="ECO:0007669"/>
    <property type="project" value="InterPro"/>
</dbReference>
<keyword evidence="5" id="KW-0963">Cytoplasm</keyword>
<dbReference type="SUPFAM" id="SSF64268">
    <property type="entry name" value="PX domain"/>
    <property type="match status" value="1"/>
</dbReference>
<dbReference type="Gene3D" id="1.20.1270.60">
    <property type="entry name" value="Arfaptin homology (AH) domain/BAR domain"/>
    <property type="match status" value="1"/>
</dbReference>
<gene>
    <name evidence="13" type="ORF">BN980_GECA25s01099g</name>
</gene>
<protein>
    <recommendedName>
        <fullName evidence="8">Sorting nexin-4</fullName>
    </recommendedName>
    <alternativeName>
        <fullName evidence="9">Autophagy-related protein 24</fullName>
    </alternativeName>
</protein>
<accession>A0A0J9XK98</accession>
<organism evidence="13 14">
    <name type="scientific">Geotrichum candidum</name>
    <name type="common">Oospora lactis</name>
    <name type="synonym">Dipodascus geotrichum</name>
    <dbReference type="NCBI Taxonomy" id="1173061"/>
    <lineage>
        <taxon>Eukaryota</taxon>
        <taxon>Fungi</taxon>
        <taxon>Dikarya</taxon>
        <taxon>Ascomycota</taxon>
        <taxon>Saccharomycotina</taxon>
        <taxon>Dipodascomycetes</taxon>
        <taxon>Dipodascales</taxon>
        <taxon>Dipodascaceae</taxon>
        <taxon>Geotrichum</taxon>
    </lineage>
</organism>
<evidence type="ECO:0000256" key="6">
    <source>
        <dbReference type="ARBA" id="ARBA00023121"/>
    </source>
</evidence>
<evidence type="ECO:0000259" key="12">
    <source>
        <dbReference type="PROSITE" id="PS50195"/>
    </source>
</evidence>
<keyword evidence="6" id="KW-0446">Lipid-binding</keyword>
<dbReference type="InterPro" id="IPR001683">
    <property type="entry name" value="PX_dom"/>
</dbReference>
<dbReference type="PROSITE" id="PS50195">
    <property type="entry name" value="PX"/>
    <property type="match status" value="1"/>
</dbReference>
<evidence type="ECO:0000256" key="9">
    <source>
        <dbReference type="ARBA" id="ARBA00041273"/>
    </source>
</evidence>
<evidence type="ECO:0000256" key="1">
    <source>
        <dbReference type="ARBA" id="ARBA00004184"/>
    </source>
</evidence>
<dbReference type="PANTHER" id="PTHR45949">
    <property type="entry name" value="SORTING NEXIN-4"/>
    <property type="match status" value="1"/>
</dbReference>
<dbReference type="GO" id="GO:0032456">
    <property type="term" value="P:endocytic recycling"/>
    <property type="evidence" value="ECO:0007669"/>
    <property type="project" value="TreeGrafter"/>
</dbReference>
<feature type="coiled-coil region" evidence="10">
    <location>
        <begin position="373"/>
        <end position="407"/>
    </location>
</feature>
<keyword evidence="4" id="KW-0813">Transport</keyword>
<evidence type="ECO:0000256" key="3">
    <source>
        <dbReference type="ARBA" id="ARBA00010883"/>
    </source>
</evidence>
<dbReference type="InterPro" id="IPR027267">
    <property type="entry name" value="AH/BAR_dom_sf"/>
</dbReference>
<evidence type="ECO:0000256" key="5">
    <source>
        <dbReference type="ARBA" id="ARBA00022490"/>
    </source>
</evidence>
<dbReference type="SUPFAM" id="SSF103657">
    <property type="entry name" value="BAR/IMD domain-like"/>
    <property type="match status" value="1"/>
</dbReference>
<evidence type="ECO:0000256" key="8">
    <source>
        <dbReference type="ARBA" id="ARBA00040748"/>
    </source>
</evidence>
<keyword evidence="7" id="KW-0472">Membrane</keyword>
<evidence type="ECO:0000256" key="4">
    <source>
        <dbReference type="ARBA" id="ARBA00022448"/>
    </source>
</evidence>
<dbReference type="PANTHER" id="PTHR45949:SF2">
    <property type="entry name" value="SORTING NEXIN-4"/>
    <property type="match status" value="1"/>
</dbReference>
<dbReference type="InterPro" id="IPR036871">
    <property type="entry name" value="PX_dom_sf"/>
</dbReference>
<dbReference type="STRING" id="1173061.A0A0J9XK98"/>
<evidence type="ECO:0000256" key="2">
    <source>
        <dbReference type="ARBA" id="ARBA00004496"/>
    </source>
</evidence>
<dbReference type="GO" id="GO:0000422">
    <property type="term" value="P:autophagy of mitochondrion"/>
    <property type="evidence" value="ECO:0007669"/>
    <property type="project" value="TreeGrafter"/>
</dbReference>
<dbReference type="GO" id="GO:0000407">
    <property type="term" value="C:phagophore assembly site"/>
    <property type="evidence" value="ECO:0007669"/>
    <property type="project" value="TreeGrafter"/>
</dbReference>
<comment type="similarity">
    <text evidence="3">Belongs to the sorting nexin family.</text>
</comment>
<evidence type="ECO:0000256" key="11">
    <source>
        <dbReference type="SAM" id="MobiDB-lite"/>
    </source>
</evidence>
<reference evidence="13" key="1">
    <citation type="submission" date="2014-03" db="EMBL/GenBank/DDBJ databases">
        <authorList>
            <person name="Casaregola S."/>
        </authorList>
    </citation>
    <scope>NUCLEOTIDE SEQUENCE [LARGE SCALE GENOMIC DNA]</scope>
    <source>
        <strain evidence="13">CLIB 918</strain>
    </source>
</reference>
<dbReference type="GO" id="GO:0034727">
    <property type="term" value="P:piecemeal microautophagy of the nucleus"/>
    <property type="evidence" value="ECO:0007669"/>
    <property type="project" value="TreeGrafter"/>
</dbReference>
<dbReference type="SMART" id="SM00312">
    <property type="entry name" value="PX"/>
    <property type="match status" value="1"/>
</dbReference>
<comment type="subcellular location">
    <subcellularLocation>
        <location evidence="2">Cytoplasm</location>
    </subcellularLocation>
    <subcellularLocation>
        <location evidence="1">Endomembrane system</location>
        <topology evidence="1">Peripheral membrane protein</topology>
    </subcellularLocation>
</comment>
<dbReference type="CDD" id="cd06863">
    <property type="entry name" value="PX_Atg24p"/>
    <property type="match status" value="1"/>
</dbReference>
<keyword evidence="10" id="KW-0175">Coiled coil</keyword>
<dbReference type="EMBL" id="CCBN010000025">
    <property type="protein sequence ID" value="CDO57822.1"/>
    <property type="molecule type" value="Genomic_DNA"/>
</dbReference>
<sequence>MSEEFSSIYWENDSPSNPPPATLTHDVPDTTTSNGFFEAMPLNEPSSSSSSGLKAIQDTSFIHSSVTNPQKEQEGSQNAYISYLITTESNNPTFESTTFHVRRRFSDFHFLYTILYLEHPTTAVPPLPDKARLEYIKGDRFGLEFTLKRAGSLNRFLDRISNHPILRNSTTYHNFLETHDWNAFKKSLNIRYQQVLQDNGSVLEGLSDSLLNAFAKVNKPDDELLEIKERIDKLDDNLLQVEKSFSKVLRRQADISNDLEEFSQYFIKLSGLESNIEGVLTSFAGGTHNMSQKLFCLKETTDIDYVVSLRDMQNYVAALRALVKLREQKQLDLEALGDYLAKAKYEKDSLLSGNSATNFLRAKIEDVRGVNHELARKERLANLETKIQSLQDEVRNVEQSNASFQEILLNEVQIFEQNKQIEMKKTLSTLADANIAFYQSIIDEWKF</sequence>
<dbReference type="GO" id="GO:0015031">
    <property type="term" value="P:protein transport"/>
    <property type="evidence" value="ECO:0007669"/>
    <property type="project" value="TreeGrafter"/>
</dbReference>
<evidence type="ECO:0000313" key="13">
    <source>
        <dbReference type="EMBL" id="CDO57822.1"/>
    </source>
</evidence>
<keyword evidence="14" id="KW-1185">Reference proteome</keyword>
<name>A0A0J9XK98_GEOCN</name>
<evidence type="ECO:0000256" key="10">
    <source>
        <dbReference type="SAM" id="Coils"/>
    </source>
</evidence>
<feature type="region of interest" description="Disordered" evidence="11">
    <location>
        <begin position="1"/>
        <end position="32"/>
    </location>
</feature>
<evidence type="ECO:0000313" key="14">
    <source>
        <dbReference type="Proteomes" id="UP000242525"/>
    </source>
</evidence>
<dbReference type="GO" id="GO:0005769">
    <property type="term" value="C:early endosome"/>
    <property type="evidence" value="ECO:0007669"/>
    <property type="project" value="TreeGrafter"/>
</dbReference>
<dbReference type="OrthoDB" id="205639at2759"/>
<comment type="caution">
    <text evidence="13">The sequence shown here is derived from an EMBL/GenBank/DDBJ whole genome shotgun (WGS) entry which is preliminary data.</text>
</comment>
<feature type="domain" description="PX" evidence="12">
    <location>
        <begin position="61"/>
        <end position="182"/>
    </location>
</feature>
<evidence type="ECO:0000256" key="7">
    <source>
        <dbReference type="ARBA" id="ARBA00023136"/>
    </source>
</evidence>
<dbReference type="AlphaFoldDB" id="A0A0J9XK98"/>